<keyword evidence="4" id="KW-1185">Reference proteome</keyword>
<sequence length="132" mass="14806">MPSQDVSYFDIIPQWHATSSAAVFAQQGTSTCRSMPNVGVSLSTESRISDSNYCVRELIEHEAVVPVDKSQLEILAERIQELEHQQSALKKDRDEKTEQLESRLRKTAFLCASLLCINLAVLGLAFMKFMAK</sequence>
<evidence type="ECO:0000313" key="4">
    <source>
        <dbReference type="Proteomes" id="UP000730481"/>
    </source>
</evidence>
<feature type="coiled-coil region" evidence="1">
    <location>
        <begin position="72"/>
        <end position="99"/>
    </location>
</feature>
<protein>
    <recommendedName>
        <fullName evidence="5">Transmembrane protein</fullName>
    </recommendedName>
</protein>
<dbReference type="Proteomes" id="UP000730481">
    <property type="component" value="Unassembled WGS sequence"/>
</dbReference>
<dbReference type="OrthoDB" id="5083829at2759"/>
<evidence type="ECO:0000313" key="3">
    <source>
        <dbReference type="EMBL" id="KAF4333296.1"/>
    </source>
</evidence>
<keyword evidence="2" id="KW-0812">Transmembrane</keyword>
<evidence type="ECO:0000256" key="1">
    <source>
        <dbReference type="SAM" id="Coils"/>
    </source>
</evidence>
<gene>
    <name evidence="3" type="ORF">FBEOM_12882</name>
</gene>
<reference evidence="3" key="2">
    <citation type="submission" date="2020-02" db="EMBL/GenBank/DDBJ databases">
        <title>Identification and distribution of gene clusters putatively required for synthesis of sphingolipid metabolism inhibitors in phylogenetically diverse species of the filamentous fungus Fusarium.</title>
        <authorList>
            <person name="Kim H.-S."/>
            <person name="Busman M."/>
            <person name="Brown D.W."/>
            <person name="Divon H."/>
            <person name="Uhlig S."/>
            <person name="Proctor R.H."/>
        </authorList>
    </citation>
    <scope>NUCLEOTIDE SEQUENCE</scope>
    <source>
        <strain evidence="3">NRRL 25174</strain>
    </source>
</reference>
<dbReference type="EMBL" id="PVQB02000874">
    <property type="protein sequence ID" value="KAF4333296.1"/>
    <property type="molecule type" value="Genomic_DNA"/>
</dbReference>
<keyword evidence="1" id="KW-0175">Coiled coil</keyword>
<keyword evidence="2" id="KW-1133">Transmembrane helix</keyword>
<keyword evidence="2" id="KW-0472">Membrane</keyword>
<name>A0A9P5DPQ5_9HYPO</name>
<feature type="transmembrane region" description="Helical" evidence="2">
    <location>
        <begin position="108"/>
        <end position="131"/>
    </location>
</feature>
<proteinExistence type="predicted"/>
<comment type="caution">
    <text evidence="3">The sequence shown here is derived from an EMBL/GenBank/DDBJ whole genome shotgun (WGS) entry which is preliminary data.</text>
</comment>
<evidence type="ECO:0000256" key="2">
    <source>
        <dbReference type="SAM" id="Phobius"/>
    </source>
</evidence>
<evidence type="ECO:0008006" key="5">
    <source>
        <dbReference type="Google" id="ProtNLM"/>
    </source>
</evidence>
<accession>A0A9P5DPQ5</accession>
<dbReference type="AlphaFoldDB" id="A0A9P5DPQ5"/>
<reference evidence="3" key="1">
    <citation type="journal article" date="2017" name="Mycologia">
        <title>Fusarium algeriense, sp. nov., a novel toxigenic crown rot pathogen of durum wheat from Algeria is nested in the Fusarium burgessii species complex.</title>
        <authorList>
            <person name="Laraba I."/>
            <person name="Keddad A."/>
            <person name="Boureghda H."/>
            <person name="Abdallah N."/>
            <person name="Vaughan M.M."/>
            <person name="Proctor R.H."/>
            <person name="Busman M."/>
            <person name="O'Donnell K."/>
        </authorList>
    </citation>
    <scope>NUCLEOTIDE SEQUENCE</scope>
    <source>
        <strain evidence="3">NRRL 25174</strain>
    </source>
</reference>
<organism evidence="3 4">
    <name type="scientific">Fusarium beomiforme</name>
    <dbReference type="NCBI Taxonomy" id="44412"/>
    <lineage>
        <taxon>Eukaryota</taxon>
        <taxon>Fungi</taxon>
        <taxon>Dikarya</taxon>
        <taxon>Ascomycota</taxon>
        <taxon>Pezizomycotina</taxon>
        <taxon>Sordariomycetes</taxon>
        <taxon>Hypocreomycetidae</taxon>
        <taxon>Hypocreales</taxon>
        <taxon>Nectriaceae</taxon>
        <taxon>Fusarium</taxon>
        <taxon>Fusarium burgessii species complex</taxon>
    </lineage>
</organism>